<evidence type="ECO:0000313" key="4">
    <source>
        <dbReference type="Proteomes" id="UP001630127"/>
    </source>
</evidence>
<keyword evidence="4" id="KW-1185">Reference proteome</keyword>
<evidence type="ECO:0000256" key="1">
    <source>
        <dbReference type="SAM" id="MobiDB-lite"/>
    </source>
</evidence>
<evidence type="ECO:0000313" key="3">
    <source>
        <dbReference type="EMBL" id="KAL3538284.1"/>
    </source>
</evidence>
<feature type="compositionally biased region" description="Polar residues" evidence="1">
    <location>
        <begin position="85"/>
        <end position="98"/>
    </location>
</feature>
<accession>A0ABD3B497</accession>
<dbReference type="Proteomes" id="UP001630127">
    <property type="component" value="Unassembled WGS sequence"/>
</dbReference>
<organism evidence="3 4">
    <name type="scientific">Cinchona calisaya</name>
    <dbReference type="NCBI Taxonomy" id="153742"/>
    <lineage>
        <taxon>Eukaryota</taxon>
        <taxon>Viridiplantae</taxon>
        <taxon>Streptophyta</taxon>
        <taxon>Embryophyta</taxon>
        <taxon>Tracheophyta</taxon>
        <taxon>Spermatophyta</taxon>
        <taxon>Magnoliopsida</taxon>
        <taxon>eudicotyledons</taxon>
        <taxon>Gunneridae</taxon>
        <taxon>Pentapetalae</taxon>
        <taxon>asterids</taxon>
        <taxon>lamiids</taxon>
        <taxon>Gentianales</taxon>
        <taxon>Rubiaceae</taxon>
        <taxon>Cinchonoideae</taxon>
        <taxon>Cinchoneae</taxon>
        <taxon>Cinchona</taxon>
    </lineage>
</organism>
<feature type="signal peptide" evidence="2">
    <location>
        <begin position="1"/>
        <end position="25"/>
    </location>
</feature>
<feature type="compositionally biased region" description="Polar residues" evidence="1">
    <location>
        <begin position="128"/>
        <end position="137"/>
    </location>
</feature>
<gene>
    <name evidence="3" type="ORF">ACH5RR_001650</name>
</gene>
<evidence type="ECO:0000256" key="2">
    <source>
        <dbReference type="SAM" id="SignalP"/>
    </source>
</evidence>
<proteinExistence type="predicted"/>
<reference evidence="3 4" key="1">
    <citation type="submission" date="2024-11" db="EMBL/GenBank/DDBJ databases">
        <title>A near-complete genome assembly of Cinchona calisaya.</title>
        <authorList>
            <person name="Lian D.C."/>
            <person name="Zhao X.W."/>
            <person name="Wei L."/>
        </authorList>
    </citation>
    <scope>NUCLEOTIDE SEQUENCE [LARGE SCALE GENOMIC DNA]</scope>
    <source>
        <tissue evidence="3">Nenye</tissue>
    </source>
</reference>
<sequence length="137" mass="15135">STMKVAVILALVLVISVFICLQTDATRSPLAEMKREKANDQPSQEVPKVGKKLELQKTGTIDDNKPEDNQENTMPAAADSKDQTSKSNAVESDNNVADENNDNYGAYGSPSDSSTESHHRFKDDNRPHQTVSMKHYK</sequence>
<feature type="compositionally biased region" description="Basic and acidic residues" evidence="1">
    <location>
        <begin position="51"/>
        <end position="68"/>
    </location>
</feature>
<feature type="non-terminal residue" evidence="3">
    <location>
        <position position="1"/>
    </location>
</feature>
<dbReference type="AlphaFoldDB" id="A0ABD3B497"/>
<protein>
    <submittedName>
        <fullName evidence="3">Uncharacterized protein</fullName>
    </submittedName>
</protein>
<comment type="caution">
    <text evidence="3">The sequence shown here is derived from an EMBL/GenBank/DDBJ whole genome shotgun (WGS) entry which is preliminary data.</text>
</comment>
<name>A0ABD3B497_9GENT</name>
<feature type="region of interest" description="Disordered" evidence="1">
    <location>
        <begin position="31"/>
        <end position="137"/>
    </location>
</feature>
<feature type="chain" id="PRO_5044845072" evidence="2">
    <location>
        <begin position="26"/>
        <end position="137"/>
    </location>
</feature>
<dbReference type="EMBL" id="JBJUIK010000001">
    <property type="protein sequence ID" value="KAL3538284.1"/>
    <property type="molecule type" value="Genomic_DNA"/>
</dbReference>
<keyword evidence="2" id="KW-0732">Signal</keyword>
<feature type="compositionally biased region" description="Basic and acidic residues" evidence="1">
    <location>
        <begin position="115"/>
        <end position="127"/>
    </location>
</feature>